<reference evidence="1 2" key="1">
    <citation type="submission" date="2015-11" db="EMBL/GenBank/DDBJ databases">
        <title>Description and complete genome sequence of a novel strain predominating in hypersaline microbial mats and representing a new family of the Bacteriodetes phylum.</title>
        <authorList>
            <person name="Spring S."/>
            <person name="Bunk B."/>
            <person name="Sproer C."/>
            <person name="Klenk H.-P."/>
        </authorList>
    </citation>
    <scope>NUCLEOTIDE SEQUENCE [LARGE SCALE GENOMIC DNA]</scope>
    <source>
        <strain evidence="1 2">L21-Spi-D4</strain>
    </source>
</reference>
<dbReference type="EMBL" id="CP013118">
    <property type="protein sequence ID" value="ALO17106.1"/>
    <property type="molecule type" value="Genomic_DNA"/>
</dbReference>
<accession>A0A0S2I4C7</accession>
<keyword evidence="2" id="KW-1185">Reference proteome</keyword>
<evidence type="ECO:0000313" key="1">
    <source>
        <dbReference type="EMBL" id="ALO17106.1"/>
    </source>
</evidence>
<organism evidence="1 2">
    <name type="scientific">Salinivirga cyanobacteriivorans</name>
    <dbReference type="NCBI Taxonomy" id="1307839"/>
    <lineage>
        <taxon>Bacteria</taxon>
        <taxon>Pseudomonadati</taxon>
        <taxon>Bacteroidota</taxon>
        <taxon>Bacteroidia</taxon>
        <taxon>Bacteroidales</taxon>
        <taxon>Salinivirgaceae</taxon>
        <taxon>Salinivirga</taxon>
    </lineage>
</organism>
<dbReference type="RefSeq" id="WP_057954428.1">
    <property type="nucleotide sequence ID" value="NZ_CP013118.1"/>
</dbReference>
<name>A0A0S2I4C7_9BACT</name>
<protein>
    <submittedName>
        <fullName evidence="1">Uncharacterized protein</fullName>
    </submittedName>
</protein>
<dbReference type="STRING" id="1307839.L21SP5_03495"/>
<proteinExistence type="predicted"/>
<sequence>MKIKTPHIALILVLISGCIEIEDPSNIPEIKYKNHQVSYCEDNLGNENKCIDLSFELKDGDGNMGLLDSDTTPPFTGIYKHNFYYDLWVFEDGGFQLWEDLAINYFDIPYIVPQGQNKILIADVSIDLSFSTSTLPYDTMMLSFYVYDRDLNQSNIEYTDTIIFQQNQP</sequence>
<gene>
    <name evidence="1" type="ORF">L21SP5_03495</name>
</gene>
<dbReference type="OrthoDB" id="980982at2"/>
<dbReference type="PROSITE" id="PS51257">
    <property type="entry name" value="PROKAR_LIPOPROTEIN"/>
    <property type="match status" value="1"/>
</dbReference>
<dbReference type="AlphaFoldDB" id="A0A0S2I4C7"/>
<evidence type="ECO:0000313" key="2">
    <source>
        <dbReference type="Proteomes" id="UP000064893"/>
    </source>
</evidence>
<dbReference type="KEGG" id="blq:L21SP5_03495"/>
<dbReference type="Proteomes" id="UP000064893">
    <property type="component" value="Chromosome"/>
</dbReference>